<feature type="compositionally biased region" description="Gly residues" evidence="1">
    <location>
        <begin position="62"/>
        <end position="71"/>
    </location>
</feature>
<reference evidence="2 3" key="1">
    <citation type="journal article" date="2024" name="Microbiol. Resour. Announc.">
        <title>Genome annotations for the ascomycete fungi Trichoderma harzianum, Trichoderma aggressivum, and Purpureocillium lilacinum.</title>
        <authorList>
            <person name="Beijen E.P.W."/>
            <person name="Ohm R.A."/>
        </authorList>
    </citation>
    <scope>NUCLEOTIDE SEQUENCE [LARGE SCALE GENOMIC DNA]</scope>
    <source>
        <strain evidence="2 3">CBS 150709</strain>
    </source>
</reference>
<dbReference type="EMBL" id="JAWRVI010000009">
    <property type="protein sequence ID" value="KAK4092317.1"/>
    <property type="molecule type" value="Genomic_DNA"/>
</dbReference>
<comment type="caution">
    <text evidence="2">The sequence shown here is derived from an EMBL/GenBank/DDBJ whole genome shotgun (WGS) entry which is preliminary data.</text>
</comment>
<evidence type="ECO:0000313" key="3">
    <source>
        <dbReference type="Proteomes" id="UP001287286"/>
    </source>
</evidence>
<evidence type="ECO:0000313" key="2">
    <source>
        <dbReference type="EMBL" id="KAK4092317.1"/>
    </source>
</evidence>
<feature type="region of interest" description="Disordered" evidence="1">
    <location>
        <begin position="1"/>
        <end position="106"/>
    </location>
</feature>
<keyword evidence="3" id="KW-1185">Reference proteome</keyword>
<name>A0ABR0C7K0_PURLI</name>
<feature type="compositionally biased region" description="Polar residues" evidence="1">
    <location>
        <begin position="33"/>
        <end position="43"/>
    </location>
</feature>
<dbReference type="Proteomes" id="UP001287286">
    <property type="component" value="Unassembled WGS sequence"/>
</dbReference>
<sequence length="200" mass="21059">MIPVRPWATSATVGRPTNDVLRGQSGGWAGARAQNTTQSNATQRNKEKQQRPAATGWPYGSTSGGRGGRGGASKSMREGGGFGTKRRVGREASKVAGGGPEPHLADGVPRQFVCVRVATLTRLLAAGLTGPLAPTLRHDTRQDTTRYDATQSVTAAAALARGSRVPSRERRACPPDRTTGRGAAMPLPERAKTQRPLTKP</sequence>
<feature type="region of interest" description="Disordered" evidence="1">
    <location>
        <begin position="158"/>
        <end position="200"/>
    </location>
</feature>
<protein>
    <submittedName>
        <fullName evidence="2">Uncharacterized protein</fullName>
    </submittedName>
</protein>
<proteinExistence type="predicted"/>
<evidence type="ECO:0000256" key="1">
    <source>
        <dbReference type="SAM" id="MobiDB-lite"/>
    </source>
</evidence>
<accession>A0ABR0C7K0</accession>
<organism evidence="2 3">
    <name type="scientific">Purpureocillium lilacinum</name>
    <name type="common">Paecilomyces lilacinus</name>
    <dbReference type="NCBI Taxonomy" id="33203"/>
    <lineage>
        <taxon>Eukaryota</taxon>
        <taxon>Fungi</taxon>
        <taxon>Dikarya</taxon>
        <taxon>Ascomycota</taxon>
        <taxon>Pezizomycotina</taxon>
        <taxon>Sordariomycetes</taxon>
        <taxon>Hypocreomycetidae</taxon>
        <taxon>Hypocreales</taxon>
        <taxon>Ophiocordycipitaceae</taxon>
        <taxon>Purpureocillium</taxon>
    </lineage>
</organism>
<gene>
    <name evidence="2" type="ORF">Purlil1_3570</name>
</gene>